<feature type="binding site" evidence="18">
    <location>
        <position position="159"/>
    </location>
    <ligand>
        <name>NAD(+)</name>
        <dbReference type="ChEBI" id="CHEBI:57540"/>
    </ligand>
</feature>
<comment type="function">
    <text evidence="3 18">Catalyzes the conversion of 3-deoxy-D-arabino-heptulosonate 7-phosphate (DAHP) to dehydroquinate (DHQ).</text>
</comment>
<evidence type="ECO:0000256" key="14">
    <source>
        <dbReference type="ARBA" id="ARBA00023027"/>
    </source>
</evidence>
<keyword evidence="14 18" id="KW-0520">NAD</keyword>
<dbReference type="EC" id="4.2.3.4" evidence="7 18"/>
<keyword evidence="15 18" id="KW-0057">Aromatic amino acid biosynthesis</keyword>
<keyword evidence="10 18" id="KW-0028">Amino-acid biosynthesis</keyword>
<dbReference type="Pfam" id="PF01761">
    <property type="entry name" value="DHQ_synthase"/>
    <property type="match status" value="1"/>
</dbReference>
<evidence type="ECO:0000256" key="4">
    <source>
        <dbReference type="ARBA" id="ARBA00004496"/>
    </source>
</evidence>
<dbReference type="Pfam" id="PF24621">
    <property type="entry name" value="DHQS_C"/>
    <property type="match status" value="1"/>
</dbReference>
<dbReference type="Proteomes" id="UP001430954">
    <property type="component" value="Unassembled WGS sequence"/>
</dbReference>
<comment type="catalytic activity">
    <reaction evidence="1 18">
        <text>7-phospho-2-dehydro-3-deoxy-D-arabino-heptonate = 3-dehydroquinate + phosphate</text>
        <dbReference type="Rhea" id="RHEA:21968"/>
        <dbReference type="ChEBI" id="CHEBI:32364"/>
        <dbReference type="ChEBI" id="CHEBI:43474"/>
        <dbReference type="ChEBI" id="CHEBI:58394"/>
        <dbReference type="EC" id="4.2.3.4"/>
    </reaction>
</comment>
<evidence type="ECO:0000256" key="11">
    <source>
        <dbReference type="ARBA" id="ARBA00022723"/>
    </source>
</evidence>
<organism evidence="21 22">
    <name type="scientific">Novilysobacter selenitireducens</name>
    <dbReference type="NCBI Taxonomy" id="2872639"/>
    <lineage>
        <taxon>Bacteria</taxon>
        <taxon>Pseudomonadati</taxon>
        <taxon>Pseudomonadota</taxon>
        <taxon>Gammaproteobacteria</taxon>
        <taxon>Lysobacterales</taxon>
        <taxon>Lysobacteraceae</taxon>
        <taxon>Novilysobacter</taxon>
    </lineage>
</organism>
<protein>
    <recommendedName>
        <fullName evidence="8 18">3-dehydroquinate synthase</fullName>
        <shortName evidence="18">DHQS</shortName>
        <ecNumber evidence="7 18">4.2.3.4</ecNumber>
    </recommendedName>
</protein>
<evidence type="ECO:0000256" key="9">
    <source>
        <dbReference type="ARBA" id="ARBA00022490"/>
    </source>
</evidence>
<comment type="cofactor">
    <cofactor evidence="2 18">
        <name>NAD(+)</name>
        <dbReference type="ChEBI" id="CHEBI:57540"/>
    </cofactor>
</comment>
<dbReference type="InterPro" id="IPR056179">
    <property type="entry name" value="DHQS_C"/>
</dbReference>
<dbReference type="EMBL" id="JAINZW010000003">
    <property type="protein sequence ID" value="MBZ4039405.1"/>
    <property type="molecule type" value="Genomic_DNA"/>
</dbReference>
<keyword evidence="16 18" id="KW-0456">Lyase</keyword>
<feature type="binding site" evidence="18">
    <location>
        <position position="150"/>
    </location>
    <ligand>
        <name>NAD(+)</name>
        <dbReference type="ChEBI" id="CHEBI:57540"/>
    </ligand>
</feature>
<feature type="domain" description="3-dehydroquinate synthase N-terminal" evidence="19">
    <location>
        <begin position="76"/>
        <end position="187"/>
    </location>
</feature>
<evidence type="ECO:0000256" key="18">
    <source>
        <dbReference type="HAMAP-Rule" id="MF_00110"/>
    </source>
</evidence>
<evidence type="ECO:0000256" key="3">
    <source>
        <dbReference type="ARBA" id="ARBA00003485"/>
    </source>
</evidence>
<keyword evidence="22" id="KW-1185">Reference proteome</keyword>
<evidence type="ECO:0000256" key="15">
    <source>
        <dbReference type="ARBA" id="ARBA00023141"/>
    </source>
</evidence>
<gene>
    <name evidence="18 21" type="primary">aroB</name>
    <name evidence="21" type="ORF">K6753_07645</name>
</gene>
<keyword evidence="12 18" id="KW-0547">Nucleotide-binding</keyword>
<evidence type="ECO:0000256" key="13">
    <source>
        <dbReference type="ARBA" id="ARBA00022833"/>
    </source>
</evidence>
<feature type="binding site" evidence="18">
    <location>
        <begin position="137"/>
        <end position="138"/>
    </location>
    <ligand>
        <name>NAD(+)</name>
        <dbReference type="ChEBI" id="CHEBI:57540"/>
    </ligand>
</feature>
<evidence type="ECO:0000313" key="22">
    <source>
        <dbReference type="Proteomes" id="UP001430954"/>
    </source>
</evidence>
<comment type="subcellular location">
    <subcellularLocation>
        <location evidence="4 18">Cytoplasm</location>
    </subcellularLocation>
</comment>
<dbReference type="InterPro" id="IPR050071">
    <property type="entry name" value="Dehydroquinate_synthase"/>
</dbReference>
<evidence type="ECO:0000256" key="7">
    <source>
        <dbReference type="ARBA" id="ARBA00013031"/>
    </source>
</evidence>
<dbReference type="InterPro" id="IPR030960">
    <property type="entry name" value="DHQS/DOIS_N"/>
</dbReference>
<reference evidence="21 22" key="1">
    <citation type="submission" date="2021-09" db="EMBL/GenBank/DDBJ databases">
        <title>Lysobacter sp. 13A isolated from the river sediment.</title>
        <authorList>
            <person name="Liu H."/>
            <person name="Li S."/>
            <person name="Mao S."/>
        </authorList>
    </citation>
    <scope>NUCLEOTIDE SEQUENCE [LARGE SCALE GENOMIC DNA]</scope>
    <source>
        <strain evidence="21 22">13A</strain>
    </source>
</reference>
<dbReference type="GO" id="GO:0003856">
    <property type="term" value="F:3-dehydroquinate synthase activity"/>
    <property type="evidence" value="ECO:0007669"/>
    <property type="project" value="UniProtKB-EC"/>
</dbReference>
<dbReference type="InterPro" id="IPR030963">
    <property type="entry name" value="DHQ_synth_fam"/>
</dbReference>
<evidence type="ECO:0000256" key="10">
    <source>
        <dbReference type="ARBA" id="ARBA00022605"/>
    </source>
</evidence>
<keyword evidence="9 18" id="KW-0963">Cytoplasm</keyword>
<accession>A0ABS7T6C0</accession>
<evidence type="ECO:0000256" key="12">
    <source>
        <dbReference type="ARBA" id="ARBA00022741"/>
    </source>
</evidence>
<dbReference type="Gene3D" id="3.40.50.1970">
    <property type="match status" value="1"/>
</dbReference>
<feature type="binding site" evidence="18">
    <location>
        <position position="192"/>
    </location>
    <ligand>
        <name>Zn(2+)</name>
        <dbReference type="ChEBI" id="CHEBI:29105"/>
    </ligand>
</feature>
<comment type="caution">
    <text evidence="21">The sequence shown here is derived from an EMBL/GenBank/DDBJ whole genome shotgun (WGS) entry which is preliminary data.</text>
</comment>
<dbReference type="RefSeq" id="WP_223675866.1">
    <property type="nucleotide sequence ID" value="NZ_JAINZW010000003.1"/>
</dbReference>
<proteinExistence type="inferred from homology"/>
<evidence type="ECO:0000259" key="19">
    <source>
        <dbReference type="Pfam" id="PF01761"/>
    </source>
</evidence>
<feature type="binding site" evidence="18">
    <location>
        <position position="276"/>
    </location>
    <ligand>
        <name>Zn(2+)</name>
        <dbReference type="ChEBI" id="CHEBI:29105"/>
    </ligand>
</feature>
<evidence type="ECO:0000256" key="8">
    <source>
        <dbReference type="ARBA" id="ARBA00017684"/>
    </source>
</evidence>
<evidence type="ECO:0000256" key="16">
    <source>
        <dbReference type="ARBA" id="ARBA00023239"/>
    </source>
</evidence>
<dbReference type="PANTHER" id="PTHR43622">
    <property type="entry name" value="3-DEHYDROQUINATE SYNTHASE"/>
    <property type="match status" value="1"/>
</dbReference>
<feature type="binding site" evidence="18">
    <location>
        <position position="255"/>
    </location>
    <ligand>
        <name>Zn(2+)</name>
        <dbReference type="ChEBI" id="CHEBI:29105"/>
    </ligand>
</feature>
<comment type="similarity">
    <text evidence="6 18">Belongs to the sugar phosphate cyclases superfamily. Dehydroquinate synthase family.</text>
</comment>
<comment type="pathway">
    <text evidence="5 18">Metabolic intermediate biosynthesis; chorismate biosynthesis; chorismate from D-erythrose 4-phosphate and phosphoenolpyruvate: step 2/7.</text>
</comment>
<keyword evidence="17 18" id="KW-0170">Cobalt</keyword>
<evidence type="ECO:0000256" key="17">
    <source>
        <dbReference type="ARBA" id="ARBA00023285"/>
    </source>
</evidence>
<evidence type="ECO:0000256" key="6">
    <source>
        <dbReference type="ARBA" id="ARBA00005412"/>
    </source>
</evidence>
<dbReference type="Gene3D" id="1.20.1090.10">
    <property type="entry name" value="Dehydroquinate synthase-like - alpha domain"/>
    <property type="match status" value="1"/>
</dbReference>
<evidence type="ECO:0000256" key="1">
    <source>
        <dbReference type="ARBA" id="ARBA00001393"/>
    </source>
</evidence>
<dbReference type="SUPFAM" id="SSF56796">
    <property type="entry name" value="Dehydroquinate synthase-like"/>
    <property type="match status" value="1"/>
</dbReference>
<dbReference type="NCBIfam" id="TIGR01357">
    <property type="entry name" value="aroB"/>
    <property type="match status" value="1"/>
</dbReference>
<name>A0ABS7T6C0_9GAMM</name>
<evidence type="ECO:0000259" key="20">
    <source>
        <dbReference type="Pfam" id="PF24621"/>
    </source>
</evidence>
<dbReference type="PIRSF" id="PIRSF001455">
    <property type="entry name" value="DHQ_synth"/>
    <property type="match status" value="1"/>
</dbReference>
<evidence type="ECO:0000313" key="21">
    <source>
        <dbReference type="EMBL" id="MBZ4039405.1"/>
    </source>
</evidence>
<feature type="binding site" evidence="18">
    <location>
        <begin position="113"/>
        <end position="117"/>
    </location>
    <ligand>
        <name>NAD(+)</name>
        <dbReference type="ChEBI" id="CHEBI:57540"/>
    </ligand>
</feature>
<comment type="caution">
    <text evidence="18">Lacks conserved residue(s) required for the propagation of feature annotation.</text>
</comment>
<dbReference type="CDD" id="cd08195">
    <property type="entry name" value="DHQS"/>
    <property type="match status" value="1"/>
</dbReference>
<dbReference type="HAMAP" id="MF_00110">
    <property type="entry name" value="DHQ_synthase"/>
    <property type="match status" value="1"/>
</dbReference>
<keyword evidence="13 18" id="KW-0862">Zinc</keyword>
<evidence type="ECO:0000256" key="5">
    <source>
        <dbReference type="ARBA" id="ARBA00004661"/>
    </source>
</evidence>
<keyword evidence="11 18" id="KW-0479">Metal-binding</keyword>
<dbReference type="PANTHER" id="PTHR43622:SF7">
    <property type="entry name" value="3-DEHYDROQUINATE SYNTHASE, CHLOROPLASTIC"/>
    <property type="match status" value="1"/>
</dbReference>
<dbReference type="InterPro" id="IPR016037">
    <property type="entry name" value="DHQ_synth_AroB"/>
</dbReference>
<comment type="cofactor">
    <cofactor evidence="18">
        <name>Co(2+)</name>
        <dbReference type="ChEBI" id="CHEBI:48828"/>
    </cofactor>
    <cofactor evidence="18">
        <name>Zn(2+)</name>
        <dbReference type="ChEBI" id="CHEBI:29105"/>
    </cofactor>
    <text evidence="18">Binds 1 divalent metal cation per subunit. Can use either Co(2+) or Zn(2+).</text>
</comment>
<feature type="domain" description="3-dehydroquinate synthase C-terminal" evidence="20">
    <location>
        <begin position="189"/>
        <end position="337"/>
    </location>
</feature>
<sequence>MTAAGTGLRDVDVAGDPAYRITIGPGLLDDGARLTSALRGRHALIVSDSNVAPLYADRLEAMLRSARPNLSIARFELPAGEHEKTLSRFGDCLDALARLGATRDACVFALGGGVVGDLAGFAASCWMRGIDIVQVPTTLLAMVDSSVGGKTAVDLPAGKNLVGAFHPPRAVVADTAMLRTLPDRELRAGLAEVVKYGAIFDAGFLEWLEANRVALLERDDAALAEAIARSCRYKADVVARDPFERGERALLNFGHTFGHAIEAEQGYAGSADGLNHGEAVAVGMVLAARLSARLGLAPRADAERLQHLLTAFGLPVEVPAGLSPDALLARMRLDKKAAADGLRFILWDGAGQARVVAGVDEAQVLAVLATPSDPSPL</sequence>
<evidence type="ECO:0000256" key="2">
    <source>
        <dbReference type="ARBA" id="ARBA00001911"/>
    </source>
</evidence>